<dbReference type="GO" id="GO:0052621">
    <property type="term" value="F:diguanylate cyclase activity"/>
    <property type="evidence" value="ECO:0007669"/>
    <property type="project" value="UniProtKB-EC"/>
</dbReference>
<dbReference type="InterPro" id="IPR050469">
    <property type="entry name" value="Diguanylate_Cyclase"/>
</dbReference>
<evidence type="ECO:0000313" key="4">
    <source>
        <dbReference type="EMBL" id="WCO67392.1"/>
    </source>
</evidence>
<keyword evidence="2" id="KW-0812">Transmembrane</keyword>
<keyword evidence="2" id="KW-1133">Transmembrane helix</keyword>
<dbReference type="NCBIfam" id="TIGR00254">
    <property type="entry name" value="GGDEF"/>
    <property type="match status" value="1"/>
</dbReference>
<protein>
    <submittedName>
        <fullName evidence="4">Diguanylate cyclase</fullName>
        <ecNumber evidence="4">2.7.7.65</ecNumber>
    </submittedName>
</protein>
<dbReference type="InterPro" id="IPR029787">
    <property type="entry name" value="Nucleotide_cyclase"/>
</dbReference>
<sequence>MTHRAAPGVVAGCAGLVLAVGAMATDQAWMVAAAGVAALVAGLFTLGLADRLRRSQAEAAEATSVAERARAESDAMAARAAQFEAEARRREPAPVGPAAPSVDHTKVTDEETGLFNAAFFAVTLDKRVSAARRGLRPLTLALLEPITGLGGDDPAPRVDRDVAAVLVDTLRDSDIACRLEHDMVALILEDTPENGAVWTVERVRRRLAEQGDGISLRAGVACYPAHAFDAEQLLGSAQAALASARDWHQDRIEVALVPED</sequence>
<dbReference type="Pfam" id="PF00990">
    <property type="entry name" value="GGDEF"/>
    <property type="match status" value="1"/>
</dbReference>
<feature type="transmembrane region" description="Helical" evidence="2">
    <location>
        <begin position="29"/>
        <end position="49"/>
    </location>
</feature>
<name>A0AAE9Y6E0_9ACTN</name>
<dbReference type="Gene3D" id="3.30.70.270">
    <property type="match status" value="1"/>
</dbReference>
<evidence type="ECO:0000256" key="1">
    <source>
        <dbReference type="SAM" id="Coils"/>
    </source>
</evidence>
<dbReference type="EMBL" id="CP116942">
    <property type="protein sequence ID" value="WCO67392.1"/>
    <property type="molecule type" value="Genomic_DNA"/>
</dbReference>
<dbReference type="PROSITE" id="PS50887">
    <property type="entry name" value="GGDEF"/>
    <property type="match status" value="1"/>
</dbReference>
<dbReference type="InterPro" id="IPR043128">
    <property type="entry name" value="Rev_trsase/Diguanyl_cyclase"/>
</dbReference>
<dbReference type="EC" id="2.7.7.65" evidence="4"/>
<dbReference type="SMART" id="SM00267">
    <property type="entry name" value="GGDEF"/>
    <property type="match status" value="1"/>
</dbReference>
<keyword evidence="2" id="KW-0472">Membrane</keyword>
<evidence type="ECO:0000259" key="3">
    <source>
        <dbReference type="PROSITE" id="PS50887"/>
    </source>
</evidence>
<gene>
    <name evidence="4" type="ORF">PO878_01500</name>
</gene>
<keyword evidence="1" id="KW-0175">Coiled coil</keyword>
<dbReference type="Proteomes" id="UP001216390">
    <property type="component" value="Chromosome"/>
</dbReference>
<dbReference type="PANTHER" id="PTHR45138">
    <property type="entry name" value="REGULATORY COMPONENTS OF SENSORY TRANSDUCTION SYSTEM"/>
    <property type="match status" value="1"/>
</dbReference>
<feature type="coiled-coil region" evidence="1">
    <location>
        <begin position="52"/>
        <end position="86"/>
    </location>
</feature>
<organism evidence="4 5">
    <name type="scientific">Iamia majanohamensis</name>
    <dbReference type="NCBI Taxonomy" id="467976"/>
    <lineage>
        <taxon>Bacteria</taxon>
        <taxon>Bacillati</taxon>
        <taxon>Actinomycetota</taxon>
        <taxon>Acidimicrobiia</taxon>
        <taxon>Acidimicrobiales</taxon>
        <taxon>Iamiaceae</taxon>
        <taxon>Iamia</taxon>
    </lineage>
</organism>
<accession>A0AAE9Y6E0</accession>
<dbReference type="RefSeq" id="WP_272736914.1">
    <property type="nucleotide sequence ID" value="NZ_CP116942.1"/>
</dbReference>
<dbReference type="AlphaFoldDB" id="A0AAE9Y6E0"/>
<dbReference type="InterPro" id="IPR000160">
    <property type="entry name" value="GGDEF_dom"/>
</dbReference>
<evidence type="ECO:0000313" key="5">
    <source>
        <dbReference type="Proteomes" id="UP001216390"/>
    </source>
</evidence>
<evidence type="ECO:0000256" key="2">
    <source>
        <dbReference type="SAM" id="Phobius"/>
    </source>
</evidence>
<dbReference type="PANTHER" id="PTHR45138:SF9">
    <property type="entry name" value="DIGUANYLATE CYCLASE DGCM-RELATED"/>
    <property type="match status" value="1"/>
</dbReference>
<dbReference type="KEGG" id="ima:PO878_01500"/>
<reference evidence="4" key="1">
    <citation type="submission" date="2023-01" db="EMBL/GenBank/DDBJ databases">
        <title>The diversity of Class Acidimicrobiia in South China Sea sediment environments and the proposal of Iamia marina sp. nov., a novel species of the genus Iamia.</title>
        <authorList>
            <person name="He Y."/>
            <person name="Tian X."/>
        </authorList>
    </citation>
    <scope>NUCLEOTIDE SEQUENCE</scope>
    <source>
        <strain evidence="4">DSM 19957</strain>
    </source>
</reference>
<dbReference type="SUPFAM" id="SSF55073">
    <property type="entry name" value="Nucleotide cyclase"/>
    <property type="match status" value="1"/>
</dbReference>
<feature type="domain" description="GGDEF" evidence="3">
    <location>
        <begin position="131"/>
        <end position="257"/>
    </location>
</feature>
<keyword evidence="4" id="KW-0808">Transferase</keyword>
<proteinExistence type="predicted"/>
<keyword evidence="4" id="KW-0548">Nucleotidyltransferase</keyword>
<keyword evidence="5" id="KW-1185">Reference proteome</keyword>